<accession>A0A5J4TMU1</accession>
<dbReference type="EMBL" id="SNRW01028897">
    <property type="protein sequence ID" value="KAA6359113.1"/>
    <property type="molecule type" value="Genomic_DNA"/>
</dbReference>
<dbReference type="Proteomes" id="UP000324800">
    <property type="component" value="Unassembled WGS sequence"/>
</dbReference>
<name>A0A5J4TMU1_9EUKA</name>
<comment type="caution">
    <text evidence="2">The sequence shown here is derived from an EMBL/GenBank/DDBJ whole genome shotgun (WGS) entry which is preliminary data.</text>
</comment>
<dbReference type="AlphaFoldDB" id="A0A5J4TMU1"/>
<protein>
    <submittedName>
        <fullName evidence="2">Uncharacterized protein</fullName>
    </submittedName>
</protein>
<feature type="non-terminal residue" evidence="2">
    <location>
        <position position="378"/>
    </location>
</feature>
<dbReference type="GO" id="GO:0000902">
    <property type="term" value="P:cell morphogenesis"/>
    <property type="evidence" value="ECO:0007669"/>
    <property type="project" value="TreeGrafter"/>
</dbReference>
<dbReference type="GO" id="GO:0031209">
    <property type="term" value="C:SCAR complex"/>
    <property type="evidence" value="ECO:0007669"/>
    <property type="project" value="TreeGrafter"/>
</dbReference>
<dbReference type="PANTHER" id="PTHR12093">
    <property type="entry name" value="NCK-ASSOCIATED PROTEIN 1"/>
    <property type="match status" value="1"/>
</dbReference>
<dbReference type="PANTHER" id="PTHR12093:SF10">
    <property type="entry name" value="MEMBRANE-ASSOCIATED PROTEIN HEM"/>
    <property type="match status" value="1"/>
</dbReference>
<dbReference type="Pfam" id="PF09735">
    <property type="entry name" value="Nckap1"/>
    <property type="match status" value="1"/>
</dbReference>
<dbReference type="InterPro" id="IPR019137">
    <property type="entry name" value="Nck-associated_protein-1"/>
</dbReference>
<comment type="similarity">
    <text evidence="1">Belongs to the HEM-1/HEM-2 family.</text>
</comment>
<organism evidence="2 3">
    <name type="scientific">Streblomastix strix</name>
    <dbReference type="NCBI Taxonomy" id="222440"/>
    <lineage>
        <taxon>Eukaryota</taxon>
        <taxon>Metamonada</taxon>
        <taxon>Preaxostyla</taxon>
        <taxon>Oxymonadida</taxon>
        <taxon>Streblomastigidae</taxon>
        <taxon>Streblomastix</taxon>
    </lineage>
</organism>
<sequence length="378" mass="43382">MDKEKLSQHFVERLSIAIEFEEALLLQISEFKQVQIQRLPILRSLIEKKQWPLTKSNDIDPDTSKIANLGKAGIVLADLLRELEPFVLLLLDFIDIRNNINKLLLEFSQNYNSFENTQIHLMLAAFKMLKPIVGGFLCVSKLKNNQVHQSAEIIQTFLKEFVDPILFLRRELGSISQIVEVAMSQTNENLNICRTFSNLAWFGPIGVYKEDGQLLQHLFPNPELVDDQGLLRLQHFMDSVLFCTFGYLICSDIIKLPQNLSDIRTLLSEYIVIPIGHDEVFQPHAAFDQLFHNIKPKGLKIEKNMPTKALDLAVQNCGYKATIRRALLLDTGTRLLHFLLEDTKRYIGACVENVITTLTLIDHELHFYFAHSQRQLVG</sequence>
<evidence type="ECO:0000313" key="3">
    <source>
        <dbReference type="Proteomes" id="UP000324800"/>
    </source>
</evidence>
<gene>
    <name evidence="2" type="ORF">EZS28_045360</name>
</gene>
<evidence type="ECO:0000313" key="2">
    <source>
        <dbReference type="EMBL" id="KAA6359113.1"/>
    </source>
</evidence>
<reference evidence="2 3" key="1">
    <citation type="submission" date="2019-03" db="EMBL/GenBank/DDBJ databases">
        <title>Single cell metagenomics reveals metabolic interactions within the superorganism composed of flagellate Streblomastix strix and complex community of Bacteroidetes bacteria on its surface.</title>
        <authorList>
            <person name="Treitli S.C."/>
            <person name="Kolisko M."/>
            <person name="Husnik F."/>
            <person name="Keeling P."/>
            <person name="Hampl V."/>
        </authorList>
    </citation>
    <scope>NUCLEOTIDE SEQUENCE [LARGE SCALE GENOMIC DNA]</scope>
    <source>
        <strain evidence="2">ST1C</strain>
    </source>
</reference>
<dbReference type="GO" id="GO:0016477">
    <property type="term" value="P:cell migration"/>
    <property type="evidence" value="ECO:0007669"/>
    <property type="project" value="TreeGrafter"/>
</dbReference>
<dbReference type="GO" id="GO:0030031">
    <property type="term" value="P:cell projection assembly"/>
    <property type="evidence" value="ECO:0007669"/>
    <property type="project" value="TreeGrafter"/>
</dbReference>
<evidence type="ECO:0000256" key="1">
    <source>
        <dbReference type="ARBA" id="ARBA00037947"/>
    </source>
</evidence>
<proteinExistence type="inferred from homology"/>
<dbReference type="GO" id="GO:0030866">
    <property type="term" value="P:cortical actin cytoskeleton organization"/>
    <property type="evidence" value="ECO:0007669"/>
    <property type="project" value="TreeGrafter"/>
</dbReference>